<organism evidence="2">
    <name type="scientific">Albugo laibachii Nc14</name>
    <dbReference type="NCBI Taxonomy" id="890382"/>
    <lineage>
        <taxon>Eukaryota</taxon>
        <taxon>Sar</taxon>
        <taxon>Stramenopiles</taxon>
        <taxon>Oomycota</taxon>
        <taxon>Peronosporomycetes</taxon>
        <taxon>Albuginales</taxon>
        <taxon>Albuginaceae</taxon>
        <taxon>Albugo</taxon>
    </lineage>
</organism>
<dbReference type="PANTHER" id="PTHR19303">
    <property type="entry name" value="TRANSPOSON"/>
    <property type="match status" value="1"/>
</dbReference>
<dbReference type="InterPro" id="IPR004875">
    <property type="entry name" value="DDE_SF_endonuclease_dom"/>
</dbReference>
<dbReference type="Pfam" id="PF03184">
    <property type="entry name" value="DDE_1"/>
    <property type="match status" value="1"/>
</dbReference>
<dbReference type="EMBL" id="FR824079">
    <property type="protein sequence ID" value="CCA17416.1"/>
    <property type="molecule type" value="Genomic_DNA"/>
</dbReference>
<reference evidence="2" key="1">
    <citation type="journal article" date="2011" name="PLoS Biol.">
        <title>Gene gain and loss during evolution of obligate parasitism in the white rust pathogen of Arabidopsis thaliana.</title>
        <authorList>
            <person name="Kemen E."/>
            <person name="Gardiner A."/>
            <person name="Schultz-Larsen T."/>
            <person name="Kemen A.C."/>
            <person name="Balmuth A.L."/>
            <person name="Robert-Seilaniantz A."/>
            <person name="Bailey K."/>
            <person name="Holub E."/>
            <person name="Studholme D.J."/>
            <person name="Maclean D."/>
            <person name="Jones J.D."/>
        </authorList>
    </citation>
    <scope>NUCLEOTIDE SEQUENCE</scope>
</reference>
<proteinExistence type="predicted"/>
<dbReference type="InterPro" id="IPR050863">
    <property type="entry name" value="CenT-Element_Derived"/>
</dbReference>
<accession>F0W8G1</accession>
<dbReference type="GO" id="GO:0005634">
    <property type="term" value="C:nucleus"/>
    <property type="evidence" value="ECO:0007669"/>
    <property type="project" value="TreeGrafter"/>
</dbReference>
<dbReference type="AlphaFoldDB" id="F0W8G1"/>
<dbReference type="HOGENOM" id="CLU_018294_2_3_1"/>
<sequence>MDESAYSYCMAPSNSATKASISGRKKIKKRLTVAITTKADGCCKMPLFFIGNARQPRCFISQSASKLGFDYANAAKGWMTTAIFRCWLAHFNEKMQGMDSHVLLLLDNASRHRVSEQFSNVTLQFLPPNNSAHLQPHDAGIIQSFKSQMYKTRIAHVVDKLDELLEQVDGMGKENVKINGEQLFDVNILVVMRWAQESWGAVTQATVANCWRHTGIFGEDIFELVTDMHKLHIGPHTDREQVV</sequence>
<feature type="domain" description="DDE-1" evidence="1">
    <location>
        <begin position="28"/>
        <end position="211"/>
    </location>
</feature>
<dbReference type="PANTHER" id="PTHR19303:SF73">
    <property type="entry name" value="PROTEIN PDC2"/>
    <property type="match status" value="1"/>
</dbReference>
<reference evidence="2" key="2">
    <citation type="submission" date="2011-02" db="EMBL/GenBank/DDBJ databases">
        <authorList>
            <person name="MacLean D."/>
        </authorList>
    </citation>
    <scope>NUCLEOTIDE SEQUENCE</scope>
</reference>
<evidence type="ECO:0000313" key="2">
    <source>
        <dbReference type="EMBL" id="CCA17416.1"/>
    </source>
</evidence>
<gene>
    <name evidence="2" type="primary">AlNc14C34G3091</name>
    <name evidence="2" type="ORF">ALNC14_035590</name>
</gene>
<name>F0W8G1_9STRA</name>
<evidence type="ECO:0000259" key="1">
    <source>
        <dbReference type="Pfam" id="PF03184"/>
    </source>
</evidence>
<protein>
    <submittedName>
        <fullName evidence="2">PREDICTED: similar to tigger transposable element derived 4 putative</fullName>
    </submittedName>
</protein>
<dbReference type="GO" id="GO:0003677">
    <property type="term" value="F:DNA binding"/>
    <property type="evidence" value="ECO:0007669"/>
    <property type="project" value="TreeGrafter"/>
</dbReference>